<sequence length="76" mass="8376">MAHIVFFALLLLFVSMASIQAVNIESDTISDVQPVQGTPYRPQASKKGVLILESDPIETTVVTVSFNPYGKRFYGK</sequence>
<keyword evidence="1" id="KW-0732">Signal</keyword>
<comment type="caution">
    <text evidence="2">The sequence shown here is derived from an EMBL/GenBank/DDBJ whole genome shotgun (WGS) entry which is preliminary data.</text>
</comment>
<gene>
    <name evidence="2" type="ORF">QR680_006546</name>
</gene>
<feature type="chain" id="PRO_5041387183" evidence="1">
    <location>
        <begin position="22"/>
        <end position="76"/>
    </location>
</feature>
<organism evidence="2 3">
    <name type="scientific">Steinernema hermaphroditum</name>
    <dbReference type="NCBI Taxonomy" id="289476"/>
    <lineage>
        <taxon>Eukaryota</taxon>
        <taxon>Metazoa</taxon>
        <taxon>Ecdysozoa</taxon>
        <taxon>Nematoda</taxon>
        <taxon>Chromadorea</taxon>
        <taxon>Rhabditida</taxon>
        <taxon>Tylenchina</taxon>
        <taxon>Panagrolaimomorpha</taxon>
        <taxon>Strongyloidoidea</taxon>
        <taxon>Steinernematidae</taxon>
        <taxon>Steinernema</taxon>
    </lineage>
</organism>
<evidence type="ECO:0000313" key="2">
    <source>
        <dbReference type="EMBL" id="KAK0413020.1"/>
    </source>
</evidence>
<evidence type="ECO:0000256" key="1">
    <source>
        <dbReference type="SAM" id="SignalP"/>
    </source>
</evidence>
<keyword evidence="3" id="KW-1185">Reference proteome</keyword>
<dbReference type="AlphaFoldDB" id="A0AA39HVT0"/>
<name>A0AA39HVT0_9BILA</name>
<protein>
    <submittedName>
        <fullName evidence="2">Uncharacterized protein</fullName>
    </submittedName>
</protein>
<proteinExistence type="predicted"/>
<accession>A0AA39HVT0</accession>
<feature type="signal peptide" evidence="1">
    <location>
        <begin position="1"/>
        <end position="21"/>
    </location>
</feature>
<dbReference type="EMBL" id="JAUCMV010000003">
    <property type="protein sequence ID" value="KAK0413020.1"/>
    <property type="molecule type" value="Genomic_DNA"/>
</dbReference>
<evidence type="ECO:0000313" key="3">
    <source>
        <dbReference type="Proteomes" id="UP001175271"/>
    </source>
</evidence>
<reference evidence="2" key="1">
    <citation type="submission" date="2023-06" db="EMBL/GenBank/DDBJ databases">
        <title>Genomic analysis of the entomopathogenic nematode Steinernema hermaphroditum.</title>
        <authorList>
            <person name="Schwarz E.M."/>
            <person name="Heppert J.K."/>
            <person name="Baniya A."/>
            <person name="Schwartz H.T."/>
            <person name="Tan C.-H."/>
            <person name="Antoshechkin I."/>
            <person name="Sternberg P.W."/>
            <person name="Goodrich-Blair H."/>
            <person name="Dillman A.R."/>
        </authorList>
    </citation>
    <scope>NUCLEOTIDE SEQUENCE</scope>
    <source>
        <strain evidence="2">PS9179</strain>
        <tissue evidence="2">Whole animal</tissue>
    </source>
</reference>
<dbReference type="Proteomes" id="UP001175271">
    <property type="component" value="Unassembled WGS sequence"/>
</dbReference>